<evidence type="ECO:0000313" key="1">
    <source>
        <dbReference type="EMBL" id="RED53978.1"/>
    </source>
</evidence>
<dbReference type="EMBL" id="QRDW01000001">
    <property type="protein sequence ID" value="RED53978.1"/>
    <property type="molecule type" value="Genomic_DNA"/>
</dbReference>
<dbReference type="InterPro" id="IPR012349">
    <property type="entry name" value="Split_barrel_FMN-bd"/>
</dbReference>
<organism evidence="1 2">
    <name type="scientific">Aestuariispira insulae</name>
    <dbReference type="NCBI Taxonomy" id="1461337"/>
    <lineage>
        <taxon>Bacteria</taxon>
        <taxon>Pseudomonadati</taxon>
        <taxon>Pseudomonadota</taxon>
        <taxon>Alphaproteobacteria</taxon>
        <taxon>Rhodospirillales</taxon>
        <taxon>Kiloniellaceae</taxon>
        <taxon>Aestuariispira</taxon>
    </lineage>
</organism>
<dbReference type="AlphaFoldDB" id="A0A3D9HWU6"/>
<keyword evidence="2" id="KW-1185">Reference proteome</keyword>
<sequence length="294" mass="32394">MKSSPFHAGERALQESLDVADRMAEIGRKVIRDHMPDQHRQFFAQLPMLVTGHLDAQGHAWASIVGGPSGFISSPTDNSLVLDSNIPPGDPLSNSLAPGLEVGLLGLEFPTRRRNRANGQVHSICANGITIEIRESFGNCPKYIEPWHWEEQALYHHPAAPLIGFDAKACRLIDRATCFFVATAGPGTSDHLTVDVSHRGGPPGFVTRHEDTLLIPDYSGNRFFNTLGNIMTYPQTGLTFPDFRTGDVLQMTGTARIMPADGRESPATGVERVWQFKPETKHWLRGALPVRRVD</sequence>
<dbReference type="PANTHER" id="PTHR42815">
    <property type="entry name" value="FAD-BINDING, PUTATIVE (AFU_ORTHOLOGUE AFUA_6G07600)-RELATED"/>
    <property type="match status" value="1"/>
</dbReference>
<name>A0A3D9HWU6_9PROT</name>
<dbReference type="OrthoDB" id="9786134at2"/>
<dbReference type="Proteomes" id="UP000256845">
    <property type="component" value="Unassembled WGS sequence"/>
</dbReference>
<proteinExistence type="predicted"/>
<comment type="caution">
    <text evidence="1">The sequence shown here is derived from an EMBL/GenBank/DDBJ whole genome shotgun (WGS) entry which is preliminary data.</text>
</comment>
<dbReference type="Gene3D" id="2.30.110.10">
    <property type="entry name" value="Electron Transport, Fmn-binding Protein, Chain A"/>
    <property type="match status" value="1"/>
</dbReference>
<evidence type="ECO:0000313" key="2">
    <source>
        <dbReference type="Proteomes" id="UP000256845"/>
    </source>
</evidence>
<accession>A0A3D9HWU6</accession>
<dbReference type="RefSeq" id="WP_115935074.1">
    <property type="nucleotide sequence ID" value="NZ_QRDW01000001.1"/>
</dbReference>
<dbReference type="PANTHER" id="PTHR42815:SF2">
    <property type="entry name" value="FAD-BINDING, PUTATIVE (AFU_ORTHOLOGUE AFUA_6G07600)-RELATED"/>
    <property type="match status" value="1"/>
</dbReference>
<protein>
    <submittedName>
        <fullName evidence="1">Uncharacterized protein</fullName>
    </submittedName>
</protein>
<dbReference type="SUPFAM" id="SSF50475">
    <property type="entry name" value="FMN-binding split barrel"/>
    <property type="match status" value="1"/>
</dbReference>
<gene>
    <name evidence="1" type="ORF">DFP90_101777</name>
</gene>
<reference evidence="1 2" key="1">
    <citation type="submission" date="2018-07" db="EMBL/GenBank/DDBJ databases">
        <title>Genomic Encyclopedia of Type Strains, Phase III (KMG-III): the genomes of soil and plant-associated and newly described type strains.</title>
        <authorList>
            <person name="Whitman W."/>
        </authorList>
    </citation>
    <scope>NUCLEOTIDE SEQUENCE [LARGE SCALE GENOMIC DNA]</scope>
    <source>
        <strain evidence="1 2">CECT 8488</strain>
    </source>
</reference>